<dbReference type="Pfam" id="PF03259">
    <property type="entry name" value="Robl_LC7"/>
    <property type="match status" value="1"/>
</dbReference>
<proteinExistence type="predicted"/>
<sequence>MATIRETLEEISRLDGVQVTVLVSDDGLVIESVGRNGSNAEPLAAVASGSLRASEMIGTELAKGSTREMVIIFEDGAVFIVPVEGKPAILVVVSNKSANLGKIRIGIKKGVFQLARII</sequence>
<dbReference type="PANTHER" id="PTHR13323">
    <property type="entry name" value="LATE ENDOSOMAL/LYSOSOMAL MP1 INTERACTING PROTEIN"/>
    <property type="match status" value="1"/>
</dbReference>
<dbReference type="EMBL" id="DTIN01000009">
    <property type="protein sequence ID" value="HFX12883.1"/>
    <property type="molecule type" value="Genomic_DNA"/>
</dbReference>
<feature type="domain" description="Roadblock/LAMTOR2" evidence="1">
    <location>
        <begin position="4"/>
        <end position="94"/>
    </location>
</feature>
<dbReference type="GO" id="GO:0060090">
    <property type="term" value="F:molecular adaptor activity"/>
    <property type="evidence" value="ECO:0007669"/>
    <property type="project" value="InterPro"/>
</dbReference>
<dbReference type="GO" id="GO:0005085">
    <property type="term" value="F:guanyl-nucleotide exchange factor activity"/>
    <property type="evidence" value="ECO:0007669"/>
    <property type="project" value="InterPro"/>
</dbReference>
<dbReference type="InterPro" id="IPR004942">
    <property type="entry name" value="Roadblock/LAMTOR2_dom"/>
</dbReference>
<reference evidence="2" key="1">
    <citation type="journal article" date="2020" name="mSystems">
        <title>Genome- and Community-Level Interaction Insights into Carbon Utilization and Element Cycling Functions of Hydrothermarchaeota in Hydrothermal Sediment.</title>
        <authorList>
            <person name="Zhou Z."/>
            <person name="Liu Y."/>
            <person name="Xu W."/>
            <person name="Pan J."/>
            <person name="Luo Z.H."/>
            <person name="Li M."/>
        </authorList>
    </citation>
    <scope>NUCLEOTIDE SEQUENCE [LARGE SCALE GENOMIC DNA]</scope>
    <source>
        <strain evidence="2">SpSt-81</strain>
    </source>
</reference>
<accession>A0A7C3RJV7</accession>
<evidence type="ECO:0000313" key="2">
    <source>
        <dbReference type="EMBL" id="HFX12883.1"/>
    </source>
</evidence>
<evidence type="ECO:0000259" key="1">
    <source>
        <dbReference type="SMART" id="SM00960"/>
    </source>
</evidence>
<dbReference type="Gene3D" id="3.30.450.30">
    <property type="entry name" value="Dynein light chain 2a, cytoplasmic"/>
    <property type="match status" value="1"/>
</dbReference>
<comment type="caution">
    <text evidence="2">The sequence shown here is derived from an EMBL/GenBank/DDBJ whole genome shotgun (WGS) entry which is preliminary data.</text>
</comment>
<protein>
    <submittedName>
        <fullName evidence="2">Roadblock/LC7 domain-containing protein</fullName>
    </submittedName>
</protein>
<dbReference type="GO" id="GO:0032008">
    <property type="term" value="P:positive regulation of TOR signaling"/>
    <property type="evidence" value="ECO:0007669"/>
    <property type="project" value="InterPro"/>
</dbReference>
<gene>
    <name evidence="2" type="ORF">ENW00_01830</name>
</gene>
<dbReference type="InterPro" id="IPR037587">
    <property type="entry name" value="LAMTOR2-like"/>
</dbReference>
<organism evidence="2">
    <name type="scientific">Dictyoglomus thermophilum</name>
    <dbReference type="NCBI Taxonomy" id="14"/>
    <lineage>
        <taxon>Bacteria</taxon>
        <taxon>Pseudomonadati</taxon>
        <taxon>Dictyoglomota</taxon>
        <taxon>Dictyoglomia</taxon>
        <taxon>Dictyoglomales</taxon>
        <taxon>Dictyoglomaceae</taxon>
        <taxon>Dictyoglomus</taxon>
    </lineage>
</organism>
<name>A0A7C3RJV7_DICTH</name>
<dbReference type="SUPFAM" id="SSF103196">
    <property type="entry name" value="Roadblock/LC7 domain"/>
    <property type="match status" value="1"/>
</dbReference>
<dbReference type="AlphaFoldDB" id="A0A7C3RJV7"/>
<dbReference type="SMART" id="SM00960">
    <property type="entry name" value="Robl_LC7"/>
    <property type="match status" value="1"/>
</dbReference>